<evidence type="ECO:0000256" key="3">
    <source>
        <dbReference type="ARBA" id="ARBA00023163"/>
    </source>
</evidence>
<dbReference type="PROSITE" id="PS50977">
    <property type="entry name" value="HTH_TETR_2"/>
    <property type="match status" value="1"/>
</dbReference>
<dbReference type="PANTHER" id="PTHR30055">
    <property type="entry name" value="HTH-TYPE TRANSCRIPTIONAL REGULATOR RUTR"/>
    <property type="match status" value="1"/>
</dbReference>
<dbReference type="Pfam" id="PF00440">
    <property type="entry name" value="TetR_N"/>
    <property type="match status" value="1"/>
</dbReference>
<dbReference type="Pfam" id="PF21597">
    <property type="entry name" value="TetR_C_43"/>
    <property type="match status" value="1"/>
</dbReference>
<dbReference type="InterPro" id="IPR036271">
    <property type="entry name" value="Tet_transcr_reg_TetR-rel_C_sf"/>
</dbReference>
<evidence type="ECO:0000256" key="4">
    <source>
        <dbReference type="PROSITE-ProRule" id="PRU00335"/>
    </source>
</evidence>
<dbReference type="GO" id="GO:0003700">
    <property type="term" value="F:DNA-binding transcription factor activity"/>
    <property type="evidence" value="ECO:0007669"/>
    <property type="project" value="TreeGrafter"/>
</dbReference>
<keyword evidence="2 4" id="KW-0238">DNA-binding</keyword>
<dbReference type="Gene3D" id="1.10.357.10">
    <property type="entry name" value="Tetracycline Repressor, domain 2"/>
    <property type="match status" value="1"/>
</dbReference>
<keyword evidence="7" id="KW-1185">Reference proteome</keyword>
<gene>
    <name evidence="6" type="ORF">BJL86_1904</name>
</gene>
<reference evidence="6 7" key="1">
    <citation type="submission" date="2016-06" db="EMBL/GenBank/DDBJ databases">
        <title>Complete genome sequence of a saline-alkali tolerant type strain Dietzia timorensis ID05-A0528T.</title>
        <authorList>
            <person name="Wu X."/>
        </authorList>
    </citation>
    <scope>NUCLEOTIDE SEQUENCE [LARGE SCALE GENOMIC DNA]</scope>
    <source>
        <strain evidence="6 7">ID05-A0528</strain>
    </source>
</reference>
<dbReference type="SUPFAM" id="SSF46689">
    <property type="entry name" value="Homeodomain-like"/>
    <property type="match status" value="1"/>
</dbReference>
<dbReference type="PROSITE" id="PS01081">
    <property type="entry name" value="HTH_TETR_1"/>
    <property type="match status" value="1"/>
</dbReference>
<dbReference type="InterPro" id="IPR001647">
    <property type="entry name" value="HTH_TetR"/>
</dbReference>
<dbReference type="InterPro" id="IPR050109">
    <property type="entry name" value="HTH-type_TetR-like_transc_reg"/>
</dbReference>
<dbReference type="OrthoDB" id="9795011at2"/>
<feature type="DNA-binding region" description="H-T-H motif" evidence="4">
    <location>
        <begin position="33"/>
        <end position="52"/>
    </location>
</feature>
<dbReference type="InterPro" id="IPR009057">
    <property type="entry name" value="Homeodomain-like_sf"/>
</dbReference>
<organism evidence="6 7">
    <name type="scientific">Dietzia timorensis</name>
    <dbReference type="NCBI Taxonomy" id="499555"/>
    <lineage>
        <taxon>Bacteria</taxon>
        <taxon>Bacillati</taxon>
        <taxon>Actinomycetota</taxon>
        <taxon>Actinomycetes</taxon>
        <taxon>Mycobacteriales</taxon>
        <taxon>Dietziaceae</taxon>
        <taxon>Dietzia</taxon>
    </lineage>
</organism>
<dbReference type="PRINTS" id="PR00455">
    <property type="entry name" value="HTHTETR"/>
</dbReference>
<dbReference type="GO" id="GO:0000976">
    <property type="term" value="F:transcription cis-regulatory region binding"/>
    <property type="evidence" value="ECO:0007669"/>
    <property type="project" value="TreeGrafter"/>
</dbReference>
<dbReference type="PANTHER" id="PTHR30055:SF234">
    <property type="entry name" value="HTH-TYPE TRANSCRIPTIONAL REGULATOR BETI"/>
    <property type="match status" value="1"/>
</dbReference>
<dbReference type="InterPro" id="IPR023772">
    <property type="entry name" value="DNA-bd_HTH_TetR-type_CS"/>
</dbReference>
<evidence type="ECO:0000313" key="7">
    <source>
        <dbReference type="Proteomes" id="UP000186104"/>
    </source>
</evidence>
<evidence type="ECO:0000313" key="6">
    <source>
        <dbReference type="EMBL" id="ANI92675.1"/>
    </source>
</evidence>
<proteinExistence type="predicted"/>
<dbReference type="SUPFAM" id="SSF48498">
    <property type="entry name" value="Tetracyclin repressor-like, C-terminal domain"/>
    <property type="match status" value="1"/>
</dbReference>
<evidence type="ECO:0000256" key="1">
    <source>
        <dbReference type="ARBA" id="ARBA00023015"/>
    </source>
</evidence>
<dbReference type="InterPro" id="IPR049445">
    <property type="entry name" value="TetR_SbtR-like_C"/>
</dbReference>
<accession>A0A173LK62</accession>
<evidence type="ECO:0000259" key="5">
    <source>
        <dbReference type="PROSITE" id="PS50977"/>
    </source>
</evidence>
<dbReference type="STRING" id="499555.BJL86_1904"/>
<keyword evidence="1" id="KW-0805">Transcription regulation</keyword>
<name>A0A173LK62_9ACTN</name>
<feature type="domain" description="HTH tetR-type" evidence="5">
    <location>
        <begin position="11"/>
        <end position="70"/>
    </location>
</feature>
<evidence type="ECO:0000256" key="2">
    <source>
        <dbReference type="ARBA" id="ARBA00023125"/>
    </source>
</evidence>
<keyword evidence="3" id="KW-0804">Transcription</keyword>
<sequence length="223" mass="24698">MAETKLRKDAARNRDLLMKAGRELFAQRGLEATLNDVAHHAGVGVGTAYRRFADKDELIDAIHAQQVDELEAILNEVLACPDPWEGLVLYLERALQIQAQDLGMAQILSGQHARPEKYDWSRDRLAPLVEKIAERARLAGVVRDDLTGVDLILLQVSLTALAKVAHGRAESVGREDLAELYRRYLWVFLDGLRPGRDAPSELPIPSLTTQQAHIMLGAARPSA</sequence>
<dbReference type="Proteomes" id="UP000186104">
    <property type="component" value="Chromosome"/>
</dbReference>
<dbReference type="KEGG" id="dtm:BJL86_1904"/>
<dbReference type="RefSeq" id="WP_067477015.1">
    <property type="nucleotide sequence ID" value="NZ_CP015961.1"/>
</dbReference>
<protein>
    <recommendedName>
        <fullName evidence="5">HTH tetR-type domain-containing protein</fullName>
    </recommendedName>
</protein>
<dbReference type="EMBL" id="CP015961">
    <property type="protein sequence ID" value="ANI92675.1"/>
    <property type="molecule type" value="Genomic_DNA"/>
</dbReference>
<dbReference type="AlphaFoldDB" id="A0A173LK62"/>